<dbReference type="Proteomes" id="UP001281147">
    <property type="component" value="Unassembled WGS sequence"/>
</dbReference>
<proteinExistence type="predicted"/>
<keyword evidence="2" id="KW-1185">Reference proteome</keyword>
<evidence type="ECO:0000313" key="1">
    <source>
        <dbReference type="EMBL" id="KAK3706940.1"/>
    </source>
</evidence>
<evidence type="ECO:0000313" key="2">
    <source>
        <dbReference type="Proteomes" id="UP001281147"/>
    </source>
</evidence>
<accession>A0ACC3MZ68</accession>
<dbReference type="EMBL" id="JAUTXU010000115">
    <property type="protein sequence ID" value="KAK3706940.1"/>
    <property type="molecule type" value="Genomic_DNA"/>
</dbReference>
<gene>
    <name evidence="1" type="ORF">LTR37_012439</name>
</gene>
<name>A0ACC3MZ68_9PEZI</name>
<reference evidence="1" key="1">
    <citation type="submission" date="2023-07" db="EMBL/GenBank/DDBJ databases">
        <title>Black Yeasts Isolated from many extreme environments.</title>
        <authorList>
            <person name="Coleine C."/>
            <person name="Stajich J.E."/>
            <person name="Selbmann L."/>
        </authorList>
    </citation>
    <scope>NUCLEOTIDE SEQUENCE</scope>
    <source>
        <strain evidence="1">CCFEE 5714</strain>
    </source>
</reference>
<protein>
    <submittedName>
        <fullName evidence="1">Uncharacterized protein</fullName>
    </submittedName>
</protein>
<organism evidence="1 2">
    <name type="scientific">Vermiconidia calcicola</name>
    <dbReference type="NCBI Taxonomy" id="1690605"/>
    <lineage>
        <taxon>Eukaryota</taxon>
        <taxon>Fungi</taxon>
        <taxon>Dikarya</taxon>
        <taxon>Ascomycota</taxon>
        <taxon>Pezizomycotina</taxon>
        <taxon>Dothideomycetes</taxon>
        <taxon>Dothideomycetidae</taxon>
        <taxon>Mycosphaerellales</taxon>
        <taxon>Extremaceae</taxon>
        <taxon>Vermiconidia</taxon>
    </lineage>
</organism>
<sequence>MSTGNRVFRSALLGEAVVNIATMIPMISNPEYCLSFLVKGPAQITPATKSLMQLCGGLIVLATAPLLVSYPEPTSGQTSSSVTARRRLTYLNMAISEAGLGALTLFQYLSGDSGMTDRALLIATTTMVTLTSMRAYVLYAKPQWVEPEESGKKTR</sequence>
<comment type="caution">
    <text evidence="1">The sequence shown here is derived from an EMBL/GenBank/DDBJ whole genome shotgun (WGS) entry which is preliminary data.</text>
</comment>